<protein>
    <submittedName>
        <fullName evidence="2">Uncharacterized protein</fullName>
    </submittedName>
</protein>
<feature type="transmembrane region" description="Helical" evidence="1">
    <location>
        <begin position="157"/>
        <end position="182"/>
    </location>
</feature>
<keyword evidence="1" id="KW-0812">Transmembrane</keyword>
<sequence>MPTRYPEVEFGFNCFALAFLLFAVVEITADRFLDFVKDTLSLYNISTAVVWIVIFLLTVCQGCAIDLKELAGYWFNHKKYMGRVPTKAQLLRDLLAFLWMIATVIYITVDSVFFDVDVYDQQRDAAYQHLLMGSEQKGTMTNGNSTTSSPHELQKRIVIHTGVSIASVFVALILGFALYLNGKNYLRYHYRDVRAEMESLGHVLNKVMFTKCVYLECILAAYVYAHPLLVSHHWSWHVFLANSILKGIWKTAKLAAKFRVILCFPRYKPVNEDNHWAYYCIHFWNRVISMAMCILIIYESQLISMRVVFGSEVFDMTAFELVENTTVCDLAAYILIFLPFGTATRFLDGAKAWGKCRKFYPIGVGMERK</sequence>
<dbReference type="Proteomes" id="UP001201812">
    <property type="component" value="Unassembled WGS sequence"/>
</dbReference>
<keyword evidence="1" id="KW-0472">Membrane</keyword>
<comment type="caution">
    <text evidence="2">The sequence shown here is derived from an EMBL/GenBank/DDBJ whole genome shotgun (WGS) entry which is preliminary data.</text>
</comment>
<name>A0AAD4QZY5_9BILA</name>
<feature type="transmembrane region" description="Helical" evidence="1">
    <location>
        <begin position="276"/>
        <end position="298"/>
    </location>
</feature>
<evidence type="ECO:0000313" key="3">
    <source>
        <dbReference type="Proteomes" id="UP001201812"/>
    </source>
</evidence>
<dbReference type="EMBL" id="JAKKPZ010000132">
    <property type="protein sequence ID" value="KAI1700889.1"/>
    <property type="molecule type" value="Genomic_DNA"/>
</dbReference>
<reference evidence="2" key="1">
    <citation type="submission" date="2022-01" db="EMBL/GenBank/DDBJ databases">
        <title>Genome Sequence Resource for Two Populations of Ditylenchus destructor, the Migratory Endoparasitic Phytonematode.</title>
        <authorList>
            <person name="Zhang H."/>
            <person name="Lin R."/>
            <person name="Xie B."/>
        </authorList>
    </citation>
    <scope>NUCLEOTIDE SEQUENCE</scope>
    <source>
        <strain evidence="2">BazhouSP</strain>
    </source>
</reference>
<feature type="transmembrane region" description="Helical" evidence="1">
    <location>
        <begin position="88"/>
        <end position="109"/>
    </location>
</feature>
<keyword evidence="1" id="KW-1133">Transmembrane helix</keyword>
<feature type="transmembrane region" description="Helical" evidence="1">
    <location>
        <begin position="45"/>
        <end position="67"/>
    </location>
</feature>
<keyword evidence="3" id="KW-1185">Reference proteome</keyword>
<accession>A0AAD4QZY5</accession>
<evidence type="ECO:0000256" key="1">
    <source>
        <dbReference type="SAM" id="Phobius"/>
    </source>
</evidence>
<proteinExistence type="predicted"/>
<organism evidence="2 3">
    <name type="scientific">Ditylenchus destructor</name>
    <dbReference type="NCBI Taxonomy" id="166010"/>
    <lineage>
        <taxon>Eukaryota</taxon>
        <taxon>Metazoa</taxon>
        <taxon>Ecdysozoa</taxon>
        <taxon>Nematoda</taxon>
        <taxon>Chromadorea</taxon>
        <taxon>Rhabditida</taxon>
        <taxon>Tylenchina</taxon>
        <taxon>Tylenchomorpha</taxon>
        <taxon>Sphaerularioidea</taxon>
        <taxon>Anguinidae</taxon>
        <taxon>Anguininae</taxon>
        <taxon>Ditylenchus</taxon>
    </lineage>
</organism>
<evidence type="ECO:0000313" key="2">
    <source>
        <dbReference type="EMBL" id="KAI1700889.1"/>
    </source>
</evidence>
<gene>
    <name evidence="2" type="ORF">DdX_16452</name>
</gene>
<dbReference type="AlphaFoldDB" id="A0AAD4QZY5"/>